<dbReference type="Pfam" id="PF13439">
    <property type="entry name" value="Glyco_transf_4"/>
    <property type="match status" value="1"/>
</dbReference>
<dbReference type="InterPro" id="IPR001296">
    <property type="entry name" value="Glyco_trans_1"/>
</dbReference>
<dbReference type="PANTHER" id="PTHR46401:SF2">
    <property type="entry name" value="GLYCOSYLTRANSFERASE WBBK-RELATED"/>
    <property type="match status" value="1"/>
</dbReference>
<dbReference type="CDD" id="cd03809">
    <property type="entry name" value="GT4_MtfB-like"/>
    <property type="match status" value="1"/>
</dbReference>
<keyword evidence="1" id="KW-0808">Transferase</keyword>
<sequence>MRIGINASLLAAGGGYRRTGVSRYIGELIDALEQQLAEAERLTIMGRGVPAIASNPSLRIAWEQTGLPLSGLAHRLNVFHGPLNVVPLAMRTPKVVTVHDLAFLRFPDQLPRARRAYMIAATRLSARTADRIIAVSQSTADDLMHWLDLPQDRITVIPEAPSPRIQRVVGTSLNVFRMRFEVDRPYILAVGTLEPRKNLDFFLRVFASVADRIPHELVLVGPEGWMTESFHQTLLELKLGDRIRLTGFVSDAELGGWYSGADVFVFPSTYEGFGLPAVEAMTCGVPILASDASCFPEVIGDAGMLVAPTDFEGWADALLRLVLDRDLNEAFRRQSREHGRTYSWDRTAAETLAIYRELAA</sequence>
<dbReference type="FunFam" id="3.40.50.2000:FF:000119">
    <property type="entry name" value="Glycosyl transferase group 1"/>
    <property type="match status" value="1"/>
</dbReference>
<dbReference type="Gene3D" id="3.40.50.2000">
    <property type="entry name" value="Glycogen Phosphorylase B"/>
    <property type="match status" value="2"/>
</dbReference>
<reference evidence="4" key="1">
    <citation type="submission" date="2020-02" db="EMBL/GenBank/DDBJ databases">
        <authorList>
            <person name="Meier V. D."/>
        </authorList>
    </citation>
    <scope>NUCLEOTIDE SEQUENCE</scope>
    <source>
        <strain evidence="4">AVDCRST_MAG43</strain>
    </source>
</reference>
<dbReference type="PANTHER" id="PTHR46401">
    <property type="entry name" value="GLYCOSYLTRANSFERASE WBBK-RELATED"/>
    <property type="match status" value="1"/>
</dbReference>
<evidence type="ECO:0008006" key="5">
    <source>
        <dbReference type="Google" id="ProtNLM"/>
    </source>
</evidence>
<evidence type="ECO:0000259" key="2">
    <source>
        <dbReference type="Pfam" id="PF00534"/>
    </source>
</evidence>
<evidence type="ECO:0000256" key="1">
    <source>
        <dbReference type="ARBA" id="ARBA00022679"/>
    </source>
</evidence>
<proteinExistence type="predicted"/>
<evidence type="ECO:0000313" key="4">
    <source>
        <dbReference type="EMBL" id="CAA9546084.1"/>
    </source>
</evidence>
<dbReference type="AlphaFoldDB" id="A0A6J4UC68"/>
<name>A0A6J4UC68_9BACT</name>
<gene>
    <name evidence="4" type="ORF">AVDCRST_MAG43-605</name>
</gene>
<feature type="domain" description="Glycosyl transferase family 1" evidence="2">
    <location>
        <begin position="180"/>
        <end position="337"/>
    </location>
</feature>
<dbReference type="GO" id="GO:0016757">
    <property type="term" value="F:glycosyltransferase activity"/>
    <property type="evidence" value="ECO:0007669"/>
    <property type="project" value="InterPro"/>
</dbReference>
<feature type="domain" description="Glycosyltransferase subfamily 4-like N-terminal" evidence="3">
    <location>
        <begin position="72"/>
        <end position="158"/>
    </location>
</feature>
<protein>
    <recommendedName>
        <fullName evidence="5">Glycosyl transferase, group 1</fullName>
    </recommendedName>
</protein>
<dbReference type="InterPro" id="IPR028098">
    <property type="entry name" value="Glyco_trans_4-like_N"/>
</dbReference>
<evidence type="ECO:0000259" key="3">
    <source>
        <dbReference type="Pfam" id="PF13439"/>
    </source>
</evidence>
<dbReference type="Pfam" id="PF00534">
    <property type="entry name" value="Glycos_transf_1"/>
    <property type="match status" value="1"/>
</dbReference>
<dbReference type="GO" id="GO:0009103">
    <property type="term" value="P:lipopolysaccharide biosynthetic process"/>
    <property type="evidence" value="ECO:0007669"/>
    <property type="project" value="TreeGrafter"/>
</dbReference>
<organism evidence="4">
    <name type="scientific">uncultured Thermomicrobiales bacterium</name>
    <dbReference type="NCBI Taxonomy" id="1645740"/>
    <lineage>
        <taxon>Bacteria</taxon>
        <taxon>Pseudomonadati</taxon>
        <taxon>Thermomicrobiota</taxon>
        <taxon>Thermomicrobia</taxon>
        <taxon>Thermomicrobiales</taxon>
        <taxon>environmental samples</taxon>
    </lineage>
</organism>
<dbReference type="SUPFAM" id="SSF53756">
    <property type="entry name" value="UDP-Glycosyltransferase/glycogen phosphorylase"/>
    <property type="match status" value="1"/>
</dbReference>
<accession>A0A6J4UC68</accession>
<dbReference type="EMBL" id="CADCWI010000032">
    <property type="protein sequence ID" value="CAA9546084.1"/>
    <property type="molecule type" value="Genomic_DNA"/>
</dbReference>